<dbReference type="GO" id="GO:0016765">
    <property type="term" value="F:transferase activity, transferring alkyl or aryl (other than methyl) groups"/>
    <property type="evidence" value="ECO:0007669"/>
    <property type="project" value="InterPro"/>
</dbReference>
<dbReference type="PANTHER" id="PTHR40627:SF4">
    <property type="entry name" value="PRENYLTRANSFERASE ASQH1-RELATED"/>
    <property type="match status" value="1"/>
</dbReference>
<organism evidence="3 4">
    <name type="scientific">Rhodofomes roseus</name>
    <dbReference type="NCBI Taxonomy" id="34475"/>
    <lineage>
        <taxon>Eukaryota</taxon>
        <taxon>Fungi</taxon>
        <taxon>Dikarya</taxon>
        <taxon>Basidiomycota</taxon>
        <taxon>Agaricomycotina</taxon>
        <taxon>Agaricomycetes</taxon>
        <taxon>Polyporales</taxon>
        <taxon>Rhodofomes</taxon>
    </lineage>
</organism>
<dbReference type="CDD" id="cd13929">
    <property type="entry name" value="PT-DMATS_CymD"/>
    <property type="match status" value="1"/>
</dbReference>
<comment type="caution">
    <text evidence="3">The sequence shown here is derived from an EMBL/GenBank/DDBJ whole genome shotgun (WGS) entry which is preliminary data.</text>
</comment>
<dbReference type="Pfam" id="PF11991">
    <property type="entry name" value="Trp_DMAT"/>
    <property type="match status" value="1"/>
</dbReference>
<dbReference type="InterPro" id="IPR033964">
    <property type="entry name" value="ABBA"/>
</dbReference>
<proteinExistence type="inferred from homology"/>
<dbReference type="InterPro" id="IPR017795">
    <property type="entry name" value="ABBA_NscD-like"/>
</dbReference>
<keyword evidence="2" id="KW-0808">Transferase</keyword>
<dbReference type="SFLD" id="SFLDS00036">
    <property type="entry name" value="Aromatic_Prenyltransferase"/>
    <property type="match status" value="1"/>
</dbReference>
<dbReference type="AlphaFoldDB" id="A0A4Y9YFI6"/>
<evidence type="ECO:0000256" key="1">
    <source>
        <dbReference type="ARBA" id="ARBA00010209"/>
    </source>
</evidence>
<reference evidence="3 4" key="1">
    <citation type="submission" date="2019-01" db="EMBL/GenBank/DDBJ databases">
        <title>Genome sequencing of the rare red list fungi Fomitopsis rosea.</title>
        <authorList>
            <person name="Buettner E."/>
            <person name="Kellner H."/>
        </authorList>
    </citation>
    <scope>NUCLEOTIDE SEQUENCE [LARGE SCALE GENOMIC DNA]</scope>
    <source>
        <strain evidence="3 4">DSM 105464</strain>
    </source>
</reference>
<evidence type="ECO:0000313" key="4">
    <source>
        <dbReference type="Proteomes" id="UP000298390"/>
    </source>
</evidence>
<gene>
    <name evidence="3" type="ORF">EVJ58_g4945</name>
</gene>
<accession>A0A4Y9YFI6</accession>
<evidence type="ECO:0008006" key="5">
    <source>
        <dbReference type="Google" id="ProtNLM"/>
    </source>
</evidence>
<dbReference type="EMBL" id="SEKV01000239">
    <property type="protein sequence ID" value="TFY60760.1"/>
    <property type="molecule type" value="Genomic_DNA"/>
</dbReference>
<evidence type="ECO:0000256" key="2">
    <source>
        <dbReference type="ARBA" id="ARBA00022679"/>
    </source>
</evidence>
<dbReference type="GO" id="GO:0009820">
    <property type="term" value="P:alkaloid metabolic process"/>
    <property type="evidence" value="ECO:0007669"/>
    <property type="project" value="InterPro"/>
</dbReference>
<dbReference type="PANTHER" id="PTHR40627">
    <property type="entry name" value="INDOLE PRENYLTRANSFERASE TDIB-RELATED"/>
    <property type="match status" value="1"/>
</dbReference>
<sequence length="393" mass="44234">MPNDSALKPTPCKTDTDFWWKTAGDSFARMLAKSAYPASMQSAYIAMFYLIVCPEFGTSPYPTSTRIGAPLSTKNDGQNIDESTLRRRFHSYMTDDHSPIELSCIYGRGESPQIRFAIDPIRRQQCDIEPVSQVFQQLADLLSPIDVDLTWCSICAEEVMVTSAVTDPTKPPKHPSEYFIGFDLGPHSLHLKAYFMTEARASNLGLPKLVIVTAVVRRLSSIPHDPLPNLMIAWDTLHQFLTSLPDPLAPSVEIVAVDCVPSHANRLKIYVRTPRASFKTLRYFMTLGDAQETRTTSSALEMAGIFWKQLFSGLPEEDEPDVAEERLRHPTSGLVFYYELRGDITTPLPKVYIPVRHLCPNDEIIARAVESTYAMIGMEEASQRYRTFVQESL</sequence>
<evidence type="ECO:0000313" key="3">
    <source>
        <dbReference type="EMBL" id="TFY60760.1"/>
    </source>
</evidence>
<dbReference type="STRING" id="34475.A0A4Y9YFI6"/>
<comment type="similarity">
    <text evidence="1">Belongs to the tryptophan dimethylallyltransferase family.</text>
</comment>
<dbReference type="NCBIfam" id="TIGR03429">
    <property type="entry name" value="arom_pren_DMATS"/>
    <property type="match status" value="1"/>
</dbReference>
<protein>
    <recommendedName>
        <fullName evidence="5">Aromatic prenyltransferase</fullName>
    </recommendedName>
</protein>
<name>A0A4Y9YFI6_9APHY</name>
<dbReference type="Proteomes" id="UP000298390">
    <property type="component" value="Unassembled WGS sequence"/>
</dbReference>